<evidence type="ECO:0000313" key="5">
    <source>
        <dbReference type="Proteomes" id="UP000602057"/>
    </source>
</evidence>
<dbReference type="InterPro" id="IPR052173">
    <property type="entry name" value="Beta-lactam_resp_regulator"/>
</dbReference>
<evidence type="ECO:0000313" key="4">
    <source>
        <dbReference type="EMBL" id="MBD0834856.1"/>
    </source>
</evidence>
<evidence type="ECO:0000256" key="1">
    <source>
        <dbReference type="PROSITE-ProRule" id="PRU01360"/>
    </source>
</evidence>
<keyword evidence="5" id="KW-1185">Reference proteome</keyword>
<comment type="subcellular location">
    <subcellularLocation>
        <location evidence="1">Cell outer membrane</location>
        <topology evidence="1">Multi-pass membrane protein</topology>
    </subcellularLocation>
</comment>
<reference evidence="4" key="2">
    <citation type="submission" date="2020-09" db="EMBL/GenBank/DDBJ databases">
        <authorList>
            <person name="Wu Z."/>
        </authorList>
    </citation>
    <scope>NUCLEOTIDE SEQUENCE</scope>
    <source>
        <strain evidence="4">SC17</strain>
    </source>
</reference>
<feature type="transmembrane region" description="Helical" evidence="2">
    <location>
        <begin position="297"/>
        <end position="313"/>
    </location>
</feature>
<evidence type="ECO:0000256" key="2">
    <source>
        <dbReference type="SAM" id="Phobius"/>
    </source>
</evidence>
<dbReference type="InterPro" id="IPR037066">
    <property type="entry name" value="Plug_dom_sf"/>
</dbReference>
<keyword evidence="4" id="KW-0675">Receptor</keyword>
<dbReference type="InterPro" id="IPR008756">
    <property type="entry name" value="Peptidase_M56"/>
</dbReference>
<dbReference type="PANTHER" id="PTHR34978">
    <property type="entry name" value="POSSIBLE SENSOR-TRANSDUCER PROTEIN BLAR"/>
    <property type="match status" value="1"/>
</dbReference>
<sequence>MEYLIKSTAIIAIFYTFYKLILQRETFFQVNRWFLFLGLIFALVGPFIIIPNYIEYTAPQITESTSEFSSNDKIKTSLAEQNFQKENTHPIPKQNPTPIQNSNLTEPVQDSFISNISLHLWDYILMVYVLGGLYFTIRFSVRLSSVFRVIKTHKSVKAGPYKVIRLTNDAAPFSFFKWIIYNPNQFNETEIRQVITHEKVHANQMHSIDILLSEIISIAFWFNPLIWLYNKAIKQNLEYIADSVAQHKSESNKSYQYTLLKTCVPSHQMALTNTFYNSLIKKRILMLQKSKSKNINLIKYVLIIPMLLLFLISCNSKTIYVENSKTQAYDVTQLSNYRTRYISDYNTKEDLNNIINDLKNYGVTLKIDNVERNDYEQITQIDVTANYKGQVHSLRAGNGLDLISSIRVGLDDSNKLLVSNMQEDILTSITKNTTESDLIAFKNILSNKGVDFQFKDLEYNTKNELTNITISLKNDTSHSTGTFCNHGYPIFPMQIKTARDHTGIYPYASINNYELMFNKQLFIAPLIIPSTPIHFYNQKLKLSKLGIDINYSNLISDNFSQLSQITVNLKNNISNLTETFGNGTYTLPGILFGQRKNNELFAIQYLTERLASPNPNSRKSDVHPLLLISKFSQQKDLEAISNYFKARGFSMSYSDVAYNDKNELTAITTTFKAGDYSHKQIWSNNGFPICPISFEDHDNHFLLYQFLDPFEAKISKNTTDKEFEQFINQAKIVGTTLEFKNIKRNKNNEITAIEASFKNNRNSNTLIIDTETPITPFSYAQYQYRSDWQITIENLKLISYDFKHTAIDLSNNKSLILINGKPNDTNKTKLSYPVEAFKSLAIKYGVIELTIDESLERDHSNFVTTDALFILNGKIVSYENYTESNNSDEFRTSFYNSLNPEEAIEQYGEKAKYGAVERFTKKMNPRSESRSIVINQQPPIYILDGKEMPSDKLSNISPENIESINVLKDKAAIDKYGEKAKNGVVEITSKK</sequence>
<dbReference type="PROSITE" id="PS52016">
    <property type="entry name" value="TONB_DEPENDENT_REC_3"/>
    <property type="match status" value="1"/>
</dbReference>
<name>A0A8J6UJK3_9FLAO</name>
<feature type="transmembrane region" description="Helical" evidence="2">
    <location>
        <begin position="6"/>
        <end position="22"/>
    </location>
</feature>
<dbReference type="EMBL" id="JACVXC010000001">
    <property type="protein sequence ID" value="MBD0834856.1"/>
    <property type="molecule type" value="Genomic_DNA"/>
</dbReference>
<feature type="domain" description="Peptidase M56" evidence="3">
    <location>
        <begin position="25"/>
        <end position="287"/>
    </location>
</feature>
<organism evidence="4 5">
    <name type="scientific">Aestuariibaculum suncheonense</name>
    <dbReference type="NCBI Taxonomy" id="1028745"/>
    <lineage>
        <taxon>Bacteria</taxon>
        <taxon>Pseudomonadati</taxon>
        <taxon>Bacteroidota</taxon>
        <taxon>Flavobacteriia</taxon>
        <taxon>Flavobacteriales</taxon>
        <taxon>Flavobacteriaceae</taxon>
    </lineage>
</organism>
<dbReference type="CDD" id="cd07341">
    <property type="entry name" value="M56_BlaR1_MecR1_like"/>
    <property type="match status" value="1"/>
</dbReference>
<dbReference type="PANTHER" id="PTHR34978:SF3">
    <property type="entry name" value="SLR0241 PROTEIN"/>
    <property type="match status" value="1"/>
</dbReference>
<accession>A0A8J6UJK3</accession>
<dbReference type="AlphaFoldDB" id="A0A8J6UJK3"/>
<keyword evidence="1" id="KW-0813">Transport</keyword>
<keyword evidence="1 2" id="KW-0812">Transmembrane</keyword>
<evidence type="ECO:0000259" key="3">
    <source>
        <dbReference type="Pfam" id="PF05569"/>
    </source>
</evidence>
<comment type="similarity">
    <text evidence="1">Belongs to the TonB-dependent receptor family.</text>
</comment>
<dbReference type="SUPFAM" id="SSF56935">
    <property type="entry name" value="Porins"/>
    <property type="match status" value="1"/>
</dbReference>
<keyword evidence="2" id="KW-1133">Transmembrane helix</keyword>
<keyword evidence="1" id="KW-1134">Transmembrane beta strand</keyword>
<dbReference type="Proteomes" id="UP000602057">
    <property type="component" value="Unassembled WGS sequence"/>
</dbReference>
<protein>
    <submittedName>
        <fullName evidence="4">TonB-dependent receptor plug domain-containing protein</fullName>
    </submittedName>
</protein>
<proteinExistence type="inferred from homology"/>
<dbReference type="Pfam" id="PF05569">
    <property type="entry name" value="Peptidase_M56"/>
    <property type="match status" value="1"/>
</dbReference>
<dbReference type="Gene3D" id="2.170.130.10">
    <property type="entry name" value="TonB-dependent receptor, plug domain"/>
    <property type="match status" value="1"/>
</dbReference>
<dbReference type="GO" id="GO:0009279">
    <property type="term" value="C:cell outer membrane"/>
    <property type="evidence" value="ECO:0007669"/>
    <property type="project" value="UniProtKB-SubCell"/>
</dbReference>
<gene>
    <name evidence="4" type="ORF">ICJ84_05370</name>
</gene>
<keyword evidence="1 2" id="KW-0472">Membrane</keyword>
<keyword evidence="1" id="KW-0998">Cell outer membrane</keyword>
<comment type="caution">
    <text evidence="4">The sequence shown here is derived from an EMBL/GenBank/DDBJ whole genome shotgun (WGS) entry which is preliminary data.</text>
</comment>
<reference evidence="4" key="1">
    <citation type="journal article" date="2013" name="Int. J. Syst. Evol. Microbiol.">
        <title>Aestuariibaculum suncheonense gen. nov., sp. nov., a marine bacterium of the family Flavobacteriaceae isolated from a tidal flat and emended descriptions of the genera Gaetbulibacter and Tamlana.</title>
        <authorList>
            <person name="Jeong S.H."/>
            <person name="Park M.S."/>
            <person name="Jin H.M."/>
            <person name="Lee K."/>
            <person name="Park W."/>
            <person name="Jeon C.O."/>
        </authorList>
    </citation>
    <scope>NUCLEOTIDE SEQUENCE</scope>
    <source>
        <strain evidence="4">SC17</strain>
    </source>
</reference>
<dbReference type="RefSeq" id="WP_188215306.1">
    <property type="nucleotide sequence ID" value="NZ_BAABGH010000018.1"/>
</dbReference>
<dbReference type="InterPro" id="IPR039426">
    <property type="entry name" value="TonB-dep_rcpt-like"/>
</dbReference>
<feature type="transmembrane region" description="Helical" evidence="2">
    <location>
        <begin position="120"/>
        <end position="141"/>
    </location>
</feature>
<feature type="transmembrane region" description="Helical" evidence="2">
    <location>
        <begin position="34"/>
        <end position="54"/>
    </location>
</feature>